<evidence type="ECO:0000256" key="3">
    <source>
        <dbReference type="ARBA" id="ARBA00022840"/>
    </source>
</evidence>
<dbReference type="InterPro" id="IPR050086">
    <property type="entry name" value="MetN_ABC_transporter-like"/>
</dbReference>
<keyword evidence="7" id="KW-1185">Reference proteome</keyword>
<sequence>MDLEPDEMSMQGSSQSLGSSSNESDIIPVENDIVIRTEKLNKSFGDKQVLKNIDFKVRRREVVALIGPSGSGKSTLIRCLNALEKADSGEIYIQGERLDPNLPVKQLSPMRRELGMVFQNFNLFPHMSVLQNVIEAPLLVRKMSRDQAVALGESLLKKVGLLEKRDAFPNRLSGGQKQRVAIARALAMQPRALLFDEPTSALDPELVGEVLKVMKDLAYEGSTMVVVTHEMQFARDVSDRVVFMSDGSIVEEGDPEELFRAPKERRTQLFLERVLSVLP</sequence>
<evidence type="ECO:0000256" key="4">
    <source>
        <dbReference type="SAM" id="MobiDB-lite"/>
    </source>
</evidence>
<dbReference type="GO" id="GO:0016887">
    <property type="term" value="F:ATP hydrolysis activity"/>
    <property type="evidence" value="ECO:0007669"/>
    <property type="project" value="InterPro"/>
</dbReference>
<reference evidence="7" key="1">
    <citation type="submission" date="2018-12" db="EMBL/GenBank/DDBJ databases">
        <title>Tengunoibacter tsumagoiensis gen. nov., sp. nov., Dictyobacter kobayashii sp. nov., D. alpinus sp. nov., and D. joshuensis sp. nov. and description of Dictyobacteraceae fam. nov. within the order Ktedonobacterales isolated from Tengu-no-mugimeshi.</title>
        <authorList>
            <person name="Wang C.M."/>
            <person name="Zheng Y."/>
            <person name="Sakai Y."/>
            <person name="Toyoda A."/>
            <person name="Minakuchi Y."/>
            <person name="Abe K."/>
            <person name="Yokota A."/>
            <person name="Yabe S."/>
        </authorList>
    </citation>
    <scope>NUCLEOTIDE SEQUENCE [LARGE SCALE GENOMIC DNA]</scope>
    <source>
        <strain evidence="7">Uno3</strain>
    </source>
</reference>
<organism evidence="6 7">
    <name type="scientific">Tengunoibacter tsumagoiensis</name>
    <dbReference type="NCBI Taxonomy" id="2014871"/>
    <lineage>
        <taxon>Bacteria</taxon>
        <taxon>Bacillati</taxon>
        <taxon>Chloroflexota</taxon>
        <taxon>Ktedonobacteria</taxon>
        <taxon>Ktedonobacterales</taxon>
        <taxon>Dictyobacteraceae</taxon>
        <taxon>Tengunoibacter</taxon>
    </lineage>
</organism>
<dbReference type="CDD" id="cd03262">
    <property type="entry name" value="ABC_HisP_GlnQ"/>
    <property type="match status" value="1"/>
</dbReference>
<protein>
    <submittedName>
        <fullName evidence="6">Polar amino acid ABC transporter ATP-binding protein</fullName>
    </submittedName>
</protein>
<dbReference type="Gene3D" id="3.40.50.300">
    <property type="entry name" value="P-loop containing nucleotide triphosphate hydrolases"/>
    <property type="match status" value="1"/>
</dbReference>
<comment type="caution">
    <text evidence="6">The sequence shown here is derived from an EMBL/GenBank/DDBJ whole genome shotgun (WGS) entry which is preliminary data.</text>
</comment>
<dbReference type="Pfam" id="PF00005">
    <property type="entry name" value="ABC_tran"/>
    <property type="match status" value="1"/>
</dbReference>
<feature type="domain" description="ABC transporter" evidence="5">
    <location>
        <begin position="35"/>
        <end position="271"/>
    </location>
</feature>
<feature type="region of interest" description="Disordered" evidence="4">
    <location>
        <begin position="1"/>
        <end position="24"/>
    </location>
</feature>
<dbReference type="InterPro" id="IPR017871">
    <property type="entry name" value="ABC_transporter-like_CS"/>
</dbReference>
<dbReference type="GO" id="GO:0005524">
    <property type="term" value="F:ATP binding"/>
    <property type="evidence" value="ECO:0007669"/>
    <property type="project" value="UniProtKB-KW"/>
</dbReference>
<dbReference type="InterPro" id="IPR030679">
    <property type="entry name" value="ABC_ATPase_HisP-typ"/>
</dbReference>
<dbReference type="FunFam" id="3.40.50.300:FF:000020">
    <property type="entry name" value="Amino acid ABC transporter ATP-binding component"/>
    <property type="match status" value="1"/>
</dbReference>
<dbReference type="InterPro" id="IPR027417">
    <property type="entry name" value="P-loop_NTPase"/>
</dbReference>
<gene>
    <name evidence="6" type="primary">glnQ</name>
    <name evidence="6" type="ORF">KTT_36010</name>
</gene>
<dbReference type="GO" id="GO:0015424">
    <property type="term" value="F:ABC-type amino acid transporter activity"/>
    <property type="evidence" value="ECO:0007669"/>
    <property type="project" value="InterPro"/>
</dbReference>
<keyword evidence="1" id="KW-0813">Transport</keyword>
<dbReference type="InterPro" id="IPR003593">
    <property type="entry name" value="AAA+_ATPase"/>
</dbReference>
<dbReference type="AlphaFoldDB" id="A0A402A3U3"/>
<dbReference type="SUPFAM" id="SSF52540">
    <property type="entry name" value="P-loop containing nucleoside triphosphate hydrolases"/>
    <property type="match status" value="1"/>
</dbReference>
<proteinExistence type="predicted"/>
<evidence type="ECO:0000256" key="1">
    <source>
        <dbReference type="ARBA" id="ARBA00022448"/>
    </source>
</evidence>
<evidence type="ECO:0000259" key="5">
    <source>
        <dbReference type="PROSITE" id="PS50893"/>
    </source>
</evidence>
<dbReference type="RefSeq" id="WP_245994137.1">
    <property type="nucleotide sequence ID" value="NZ_BIFR01000001.1"/>
</dbReference>
<dbReference type="PIRSF" id="PIRSF039085">
    <property type="entry name" value="ABC_ATPase_HisP"/>
    <property type="match status" value="1"/>
</dbReference>
<keyword evidence="3 6" id="KW-0067">ATP-binding</keyword>
<dbReference type="Proteomes" id="UP000287352">
    <property type="component" value="Unassembled WGS sequence"/>
</dbReference>
<dbReference type="InterPro" id="IPR003439">
    <property type="entry name" value="ABC_transporter-like_ATP-bd"/>
</dbReference>
<evidence type="ECO:0000313" key="7">
    <source>
        <dbReference type="Proteomes" id="UP000287352"/>
    </source>
</evidence>
<evidence type="ECO:0000313" key="6">
    <source>
        <dbReference type="EMBL" id="GCE13742.1"/>
    </source>
</evidence>
<accession>A0A402A3U3</accession>
<dbReference type="PANTHER" id="PTHR43166:SF37">
    <property type="entry name" value="ARGININE TRANSPORT ATP-BINDING PROTEIN ARTM"/>
    <property type="match status" value="1"/>
</dbReference>
<keyword evidence="2" id="KW-0547">Nucleotide-binding</keyword>
<feature type="compositionally biased region" description="Low complexity" evidence="4">
    <location>
        <begin position="8"/>
        <end position="24"/>
    </location>
</feature>
<dbReference type="SMART" id="SM00382">
    <property type="entry name" value="AAA"/>
    <property type="match status" value="1"/>
</dbReference>
<evidence type="ECO:0000256" key="2">
    <source>
        <dbReference type="ARBA" id="ARBA00022741"/>
    </source>
</evidence>
<dbReference type="PROSITE" id="PS50893">
    <property type="entry name" value="ABC_TRANSPORTER_2"/>
    <property type="match status" value="1"/>
</dbReference>
<dbReference type="PROSITE" id="PS00211">
    <property type="entry name" value="ABC_TRANSPORTER_1"/>
    <property type="match status" value="1"/>
</dbReference>
<dbReference type="EMBL" id="BIFR01000001">
    <property type="protein sequence ID" value="GCE13742.1"/>
    <property type="molecule type" value="Genomic_DNA"/>
</dbReference>
<dbReference type="PANTHER" id="PTHR43166">
    <property type="entry name" value="AMINO ACID IMPORT ATP-BINDING PROTEIN"/>
    <property type="match status" value="1"/>
</dbReference>
<name>A0A402A3U3_9CHLR</name>